<accession>A0ABC9CAM9</accession>
<protein>
    <recommendedName>
        <fullName evidence="1">DUF6598 domain-containing protein</fullName>
    </recommendedName>
</protein>
<reference evidence="4" key="1">
    <citation type="submission" date="2024-06" db="EMBL/GenBank/DDBJ databases">
        <authorList>
            <person name="Ryan C."/>
        </authorList>
    </citation>
    <scope>NUCLEOTIDE SEQUENCE [LARGE SCALE GENOMIC DNA]</scope>
</reference>
<name>A0ABC9CAM9_9POAL</name>
<keyword evidence="4" id="KW-1185">Reference proteome</keyword>
<organism evidence="2 4">
    <name type="scientific">Urochloa decumbens</name>
    <dbReference type="NCBI Taxonomy" id="240449"/>
    <lineage>
        <taxon>Eukaryota</taxon>
        <taxon>Viridiplantae</taxon>
        <taxon>Streptophyta</taxon>
        <taxon>Embryophyta</taxon>
        <taxon>Tracheophyta</taxon>
        <taxon>Spermatophyta</taxon>
        <taxon>Magnoliopsida</taxon>
        <taxon>Liliopsida</taxon>
        <taxon>Poales</taxon>
        <taxon>Poaceae</taxon>
        <taxon>PACMAD clade</taxon>
        <taxon>Panicoideae</taxon>
        <taxon>Panicodae</taxon>
        <taxon>Paniceae</taxon>
        <taxon>Melinidinae</taxon>
        <taxon>Urochloa</taxon>
    </lineage>
</organism>
<dbReference type="Proteomes" id="UP001497457">
    <property type="component" value="Chromosome 30rd"/>
</dbReference>
<dbReference type="AlphaFoldDB" id="A0ABC9CAM9"/>
<dbReference type="Proteomes" id="UP001497457">
    <property type="component" value="Chromosome 29rd"/>
</dbReference>
<dbReference type="EMBL" id="OZ075139">
    <property type="protein sequence ID" value="CAL5016356.1"/>
    <property type="molecule type" value="Genomic_DNA"/>
</dbReference>
<dbReference type="PANTHER" id="PTHR33065:SF95">
    <property type="entry name" value="OS07G0646300 PROTEIN"/>
    <property type="match status" value="1"/>
</dbReference>
<dbReference type="Pfam" id="PF20241">
    <property type="entry name" value="DUF6598"/>
    <property type="match status" value="1"/>
</dbReference>
<evidence type="ECO:0000313" key="4">
    <source>
        <dbReference type="Proteomes" id="UP001497457"/>
    </source>
</evidence>
<sequence>MNRLSPSRFPLRIMSATNCWWQSGLSRRVSPLMMSPNPPIGRVSRFPRGPWNMATLSRVEGDSGKPYGRLPISSANVIIPPLDNIETSYKVALWNTLEDISIKHDTCGKIVKPTVSEEDASSTKEDHKENIVVSDKEESSDDVYTLNLLTECKHRDGSIYKGMDTLWKEEYRIVDRSETRLEAMTLSDPTDCIIGDDGTCMQHNPRFMLQIFSLELAKISTDGGLVELYGYIAVRDELEPLLNYVVNFSRDEPIIVKQGSHINMTGPKRGIDMMDYALIEYDMRIKSGEQEKDDIQLIDGASIIGPVGIENHPSRVRIAGDYGAIDLTLSRLVNAVEATVEVFISEVQVSFNLSLGCLTSELNEEIRLFDGAIAESCCLKRYVVAVVLDSSIDLKFKLGSLLSSSDQHCCYFKSELHGHDTREIKTDFALISVKVTWSTLPGAV</sequence>
<reference evidence="2 4" key="2">
    <citation type="submission" date="2024-10" db="EMBL/GenBank/DDBJ databases">
        <authorList>
            <person name="Ryan C."/>
        </authorList>
    </citation>
    <scope>NUCLEOTIDE SEQUENCE [LARGE SCALE GENOMIC DNA]</scope>
</reference>
<dbReference type="InterPro" id="IPR046533">
    <property type="entry name" value="DUF6598"/>
</dbReference>
<gene>
    <name evidence="2" type="ORF">URODEC1_LOCUS73155</name>
    <name evidence="3" type="ORF">URODEC1_LOCUS79015</name>
</gene>
<dbReference type="PANTHER" id="PTHR33065">
    <property type="entry name" value="OS07G0486400 PROTEIN"/>
    <property type="match status" value="1"/>
</dbReference>
<evidence type="ECO:0000313" key="2">
    <source>
        <dbReference type="EMBL" id="CAL5016356.1"/>
    </source>
</evidence>
<evidence type="ECO:0000259" key="1">
    <source>
        <dbReference type="Pfam" id="PF20241"/>
    </source>
</evidence>
<feature type="domain" description="DUF6598" evidence="1">
    <location>
        <begin position="208"/>
        <end position="435"/>
    </location>
</feature>
<proteinExistence type="predicted"/>
<evidence type="ECO:0000313" key="3">
    <source>
        <dbReference type="EMBL" id="CAL5026858.1"/>
    </source>
</evidence>
<dbReference type="EMBL" id="OZ075140">
    <property type="protein sequence ID" value="CAL5026858.1"/>
    <property type="molecule type" value="Genomic_DNA"/>
</dbReference>